<reference evidence="4" key="1">
    <citation type="submission" date="2015-03" db="EMBL/GenBank/DDBJ databases">
        <title>Draft genome sequence of a novel methanotroph (Sn10-6) isolated from flooded ricefield rhizosphere in India.</title>
        <authorList>
            <person name="Pandit P.S."/>
            <person name="Pore S.D."/>
            <person name="Arora P."/>
            <person name="Kapse N.G."/>
            <person name="Dhakephalkar P.K."/>
            <person name="Rahalkar M.C."/>
        </authorList>
    </citation>
    <scope>NUCLEOTIDE SEQUENCE [LARGE SCALE GENOMIC DNA]</scope>
    <source>
        <strain evidence="4">Sn10-6</strain>
    </source>
</reference>
<keyword evidence="1" id="KW-0812">Transmembrane</keyword>
<evidence type="ECO:0000256" key="1">
    <source>
        <dbReference type="SAM" id="Phobius"/>
    </source>
</evidence>
<sequence>MNRNIGKTDRLIRLILAILLLAYAYWQGSWIALGFSLFTFYEAWAGWCALYQLIGKNSCPLKKNK</sequence>
<keyword evidence="1" id="KW-0472">Membrane</keyword>
<feature type="transmembrane region" description="Helical" evidence="1">
    <location>
        <begin position="12"/>
        <end position="28"/>
    </location>
</feature>
<dbReference type="RefSeq" id="WP_045780146.1">
    <property type="nucleotide sequence ID" value="NZ_LAJX01000203.1"/>
</dbReference>
<organism evidence="3 4">
    <name type="scientific">Methylocucumis oryzae</name>
    <dbReference type="NCBI Taxonomy" id="1632867"/>
    <lineage>
        <taxon>Bacteria</taxon>
        <taxon>Pseudomonadati</taxon>
        <taxon>Pseudomonadota</taxon>
        <taxon>Gammaproteobacteria</taxon>
        <taxon>Methylococcales</taxon>
        <taxon>Methylococcaceae</taxon>
        <taxon>Methylocucumis</taxon>
    </lineage>
</organism>
<evidence type="ECO:0000313" key="4">
    <source>
        <dbReference type="Proteomes" id="UP000033684"/>
    </source>
</evidence>
<dbReference type="Pfam" id="PF11127">
    <property type="entry name" value="YgaP-like_TM"/>
    <property type="match status" value="1"/>
</dbReference>
<dbReference type="EMBL" id="LAJX01000203">
    <property type="protein sequence ID" value="KJV05603.1"/>
    <property type="molecule type" value="Genomic_DNA"/>
</dbReference>
<gene>
    <name evidence="3" type="ORF">VZ94_17115</name>
</gene>
<protein>
    <recommendedName>
        <fullName evidence="2">Inner membrane protein YgaP-like transmembrane domain-containing protein</fullName>
    </recommendedName>
</protein>
<keyword evidence="1" id="KW-1133">Transmembrane helix</keyword>
<comment type="caution">
    <text evidence="3">The sequence shown here is derived from an EMBL/GenBank/DDBJ whole genome shotgun (WGS) entry which is preliminary data.</text>
</comment>
<keyword evidence="4" id="KW-1185">Reference proteome</keyword>
<proteinExistence type="predicted"/>
<dbReference type="OrthoDB" id="5405951at2"/>
<accession>A0A0F3IGF4</accession>
<dbReference type="InterPro" id="IPR021309">
    <property type="entry name" value="YgaP-like_TM"/>
</dbReference>
<evidence type="ECO:0000313" key="3">
    <source>
        <dbReference type="EMBL" id="KJV05603.1"/>
    </source>
</evidence>
<reference evidence="3 4" key="2">
    <citation type="journal article" date="2016" name="Microb. Ecol.">
        <title>Genome Characteristics of a Novel Type I Methanotroph (Sn10-6) Isolated from a Flooded Indian Rice Field.</title>
        <authorList>
            <person name="Rahalkar M.C."/>
            <person name="Pandit P.S."/>
            <person name="Dhakephalkar P.K."/>
            <person name="Pore S."/>
            <person name="Arora P."/>
            <person name="Kapse N."/>
        </authorList>
    </citation>
    <scope>NUCLEOTIDE SEQUENCE [LARGE SCALE GENOMIC DNA]</scope>
    <source>
        <strain evidence="3 4">Sn10-6</strain>
    </source>
</reference>
<dbReference type="AlphaFoldDB" id="A0A0F3IGF4"/>
<dbReference type="Proteomes" id="UP000033684">
    <property type="component" value="Unassembled WGS sequence"/>
</dbReference>
<evidence type="ECO:0000259" key="2">
    <source>
        <dbReference type="Pfam" id="PF11127"/>
    </source>
</evidence>
<name>A0A0F3IGF4_9GAMM</name>
<feature type="domain" description="Inner membrane protein YgaP-like transmembrane" evidence="2">
    <location>
        <begin position="1"/>
        <end position="61"/>
    </location>
</feature>